<keyword evidence="3" id="KW-1185">Reference proteome</keyword>
<feature type="transmembrane region" description="Helical" evidence="1">
    <location>
        <begin position="103"/>
        <end position="122"/>
    </location>
</feature>
<dbReference type="Proteomes" id="UP000774935">
    <property type="component" value="Unassembled WGS sequence"/>
</dbReference>
<reference evidence="2 3" key="1">
    <citation type="submission" date="2021-07" db="EMBL/GenBank/DDBJ databases">
        <authorList>
            <person name="Kim M.K."/>
        </authorList>
    </citation>
    <scope>NUCLEOTIDE SEQUENCE [LARGE SCALE GENOMIC DNA]</scope>
    <source>
        <strain evidence="2 3">HLY7-15</strain>
    </source>
</reference>
<name>A0ABS6XC17_9BACT</name>
<accession>A0ABS6XC17</accession>
<evidence type="ECO:0000313" key="2">
    <source>
        <dbReference type="EMBL" id="MBW3365550.1"/>
    </source>
</evidence>
<evidence type="ECO:0008006" key="4">
    <source>
        <dbReference type="Google" id="ProtNLM"/>
    </source>
</evidence>
<feature type="transmembrane region" description="Helical" evidence="1">
    <location>
        <begin position="372"/>
        <end position="392"/>
    </location>
</feature>
<feature type="transmembrane region" description="Helical" evidence="1">
    <location>
        <begin position="31"/>
        <end position="53"/>
    </location>
</feature>
<gene>
    <name evidence="2" type="ORF">KYK27_10865</name>
</gene>
<protein>
    <recommendedName>
        <fullName evidence="4">Glycosyltransferase RgtA/B/C/D-like domain-containing protein</fullName>
    </recommendedName>
</protein>
<organism evidence="2 3">
    <name type="scientific">Pontibacter populi</name>
    <dbReference type="NCBI Taxonomy" id="890055"/>
    <lineage>
        <taxon>Bacteria</taxon>
        <taxon>Pseudomonadati</taxon>
        <taxon>Bacteroidota</taxon>
        <taxon>Cytophagia</taxon>
        <taxon>Cytophagales</taxon>
        <taxon>Hymenobacteraceae</taxon>
        <taxon>Pontibacter</taxon>
    </lineage>
</organism>
<feature type="transmembrane region" description="Helical" evidence="1">
    <location>
        <begin position="6"/>
        <end position="24"/>
    </location>
</feature>
<keyword evidence="1" id="KW-1133">Transmembrane helix</keyword>
<proteinExistence type="predicted"/>
<dbReference type="RefSeq" id="WP_199110021.1">
    <property type="nucleotide sequence ID" value="NZ_JAHWXQ010000002.1"/>
</dbReference>
<dbReference type="EMBL" id="JAHWXQ010000002">
    <property type="protein sequence ID" value="MBW3365550.1"/>
    <property type="molecule type" value="Genomic_DNA"/>
</dbReference>
<evidence type="ECO:0000256" key="1">
    <source>
        <dbReference type="SAM" id="Phobius"/>
    </source>
</evidence>
<comment type="caution">
    <text evidence="2">The sequence shown here is derived from an EMBL/GenBank/DDBJ whole genome shotgun (WGS) entry which is preliminary data.</text>
</comment>
<feature type="transmembrane region" description="Helical" evidence="1">
    <location>
        <begin position="219"/>
        <end position="242"/>
    </location>
</feature>
<feature type="transmembrane region" description="Helical" evidence="1">
    <location>
        <begin position="127"/>
        <end position="150"/>
    </location>
</feature>
<feature type="transmembrane region" description="Helical" evidence="1">
    <location>
        <begin position="339"/>
        <end position="360"/>
    </location>
</feature>
<keyword evidence="1" id="KW-0472">Membrane</keyword>
<keyword evidence="1" id="KW-0812">Transmembrane</keyword>
<feature type="transmembrane region" description="Helical" evidence="1">
    <location>
        <begin position="254"/>
        <end position="273"/>
    </location>
</feature>
<feature type="transmembrane region" description="Helical" evidence="1">
    <location>
        <begin position="398"/>
        <end position="414"/>
    </location>
</feature>
<evidence type="ECO:0000313" key="3">
    <source>
        <dbReference type="Proteomes" id="UP000774935"/>
    </source>
</evidence>
<sequence length="427" mass="48110">MLLVYIINILLLFVLGWLLYKQNWAQNLKPYLLPALALKLVCGVLLGVLYFHYYGAGDTITYFNASQKLTQLAHENTGAYWRLLLFNEFPSESFKESVPFTRFAYFSNSFFLLKIISLFNLLTGSSYYLIGCYFSLFSFWGMAKLAAILAQGFPDTRKAAIVALLFFPSVAFWSSGLLKDAVLMGSMCWVMAFVLQLAHGKKPTIVTWLLLPLQLYLFVKIKIFFAALLLGLLACYLILGWLSRTIKPLQTIKGQLLALVGFIVVAGAIVWQINGIFSLAFITEQLVKTYNGMLALSLSGPHLSYSSLEPTIASIVANAPKALFSAIYRPIIGESSEPLYLLLGLENLLLFLLTTIALMSAFSKSWVQHIKLWHVVLLLFIVVSAIVIGISTPNFGTLSRYRIIFLPFLVYLLLQNRFAQRWLAWLH</sequence>
<feature type="transmembrane region" description="Helical" evidence="1">
    <location>
        <begin position="156"/>
        <end position="174"/>
    </location>
</feature>